<dbReference type="GO" id="GO:0015562">
    <property type="term" value="F:efflux transmembrane transporter activity"/>
    <property type="evidence" value="ECO:0007669"/>
    <property type="project" value="TreeGrafter"/>
</dbReference>
<dbReference type="PANTHER" id="PTHR30469">
    <property type="entry name" value="MULTIDRUG RESISTANCE PROTEIN MDTA"/>
    <property type="match status" value="1"/>
</dbReference>
<feature type="domain" description="CzcB-like C-terminal circularly permuted SH3-like" evidence="1">
    <location>
        <begin position="250"/>
        <end position="299"/>
    </location>
</feature>
<comment type="caution">
    <text evidence="2">The sequence shown here is derived from an EMBL/GenBank/DDBJ whole genome shotgun (WGS) entry which is preliminary data.</text>
</comment>
<evidence type="ECO:0000313" key="3">
    <source>
        <dbReference type="Proteomes" id="UP000093355"/>
    </source>
</evidence>
<dbReference type="OrthoDB" id="4401807at2"/>
<dbReference type="InterPro" id="IPR011053">
    <property type="entry name" value="Single_hybrid_motif"/>
</dbReference>
<sequence>MLVFRRVILPIAWLLVFAVIGVALIKLAFFPASEETAELGSGEVPTGEITDPQISAWRDTIRNDLELAATVQNDPAVDVTVNKPGNVIDVFSAVGDTVAAGDVIASVREDIPTDDGGTYPVWSEVVAPASGTISASTLVSGAAVAPGDKVGAIAPSTFRVQGTIAPADRYRLTTEPTEASIQITNGPAPFTCTGLVLETPLPGSDDGETGATGEVTTTVRCPVPPDVRVFPGLAATMTIAGGLAEDVLVLPITAVLGSSGEGTVFVPGPDGLPEERAVTLGLADAEKIEIVDGLEEGEMVYEYVPTSVVAGGETGL</sequence>
<dbReference type="EMBL" id="LXMD01000012">
    <property type="protein sequence ID" value="OCG75690.1"/>
    <property type="molecule type" value="Genomic_DNA"/>
</dbReference>
<dbReference type="Gene3D" id="2.40.50.100">
    <property type="match status" value="1"/>
</dbReference>
<accession>A0A1B9NGJ3</accession>
<name>A0A1B9NGJ3_9MICO</name>
<dbReference type="RefSeq" id="WP_067023122.1">
    <property type="nucleotide sequence ID" value="NZ_CP038256.1"/>
</dbReference>
<organism evidence="2 3">
    <name type="scientific">Microbacterium sediminis</name>
    <dbReference type="NCBI Taxonomy" id="904291"/>
    <lineage>
        <taxon>Bacteria</taxon>
        <taxon>Bacillati</taxon>
        <taxon>Actinomycetota</taxon>
        <taxon>Actinomycetes</taxon>
        <taxon>Micrococcales</taxon>
        <taxon>Microbacteriaceae</taxon>
        <taxon>Microbacterium</taxon>
    </lineage>
</organism>
<reference evidence="2 3" key="1">
    <citation type="submission" date="2016-05" db="EMBL/GenBank/DDBJ databases">
        <authorList>
            <person name="Lavstsen T."/>
            <person name="Jespersen J.S."/>
        </authorList>
    </citation>
    <scope>NUCLEOTIDE SEQUENCE [LARGE SCALE GENOMIC DNA]</scope>
    <source>
        <strain evidence="2 3">YLB-01</strain>
    </source>
</reference>
<dbReference type="Gene3D" id="2.40.420.20">
    <property type="match status" value="1"/>
</dbReference>
<dbReference type="InterPro" id="IPR058649">
    <property type="entry name" value="CzcB_C"/>
</dbReference>
<proteinExistence type="predicted"/>
<gene>
    <name evidence="2" type="ORF">A7J15_01160</name>
</gene>
<protein>
    <recommendedName>
        <fullName evidence="1">CzcB-like C-terminal circularly permuted SH3-like domain-containing protein</fullName>
    </recommendedName>
</protein>
<dbReference type="STRING" id="904291.A7J15_01160"/>
<dbReference type="AlphaFoldDB" id="A0A1B9NGJ3"/>
<evidence type="ECO:0000313" key="2">
    <source>
        <dbReference type="EMBL" id="OCG75690.1"/>
    </source>
</evidence>
<dbReference type="Pfam" id="PF25975">
    <property type="entry name" value="CzcB_C"/>
    <property type="match status" value="1"/>
</dbReference>
<evidence type="ECO:0000259" key="1">
    <source>
        <dbReference type="Pfam" id="PF25975"/>
    </source>
</evidence>
<dbReference type="PANTHER" id="PTHR30469:SF33">
    <property type="entry name" value="SLR1207 PROTEIN"/>
    <property type="match status" value="1"/>
</dbReference>
<keyword evidence="3" id="KW-1185">Reference proteome</keyword>
<dbReference type="Proteomes" id="UP000093355">
    <property type="component" value="Unassembled WGS sequence"/>
</dbReference>
<dbReference type="SUPFAM" id="SSF51230">
    <property type="entry name" value="Single hybrid motif"/>
    <property type="match status" value="1"/>
</dbReference>
<dbReference type="GO" id="GO:1990281">
    <property type="term" value="C:efflux pump complex"/>
    <property type="evidence" value="ECO:0007669"/>
    <property type="project" value="TreeGrafter"/>
</dbReference>